<keyword evidence="3" id="KW-1185">Reference proteome</keyword>
<dbReference type="InterPro" id="IPR012677">
    <property type="entry name" value="Nucleotide-bd_a/b_plait_sf"/>
</dbReference>
<dbReference type="Gene3D" id="3.30.70.330">
    <property type="match status" value="1"/>
</dbReference>
<evidence type="ECO:0000259" key="1">
    <source>
        <dbReference type="Pfam" id="PF00076"/>
    </source>
</evidence>
<dbReference type="Proteomes" id="UP001151760">
    <property type="component" value="Unassembled WGS sequence"/>
</dbReference>
<dbReference type="InterPro" id="IPR000504">
    <property type="entry name" value="RRM_dom"/>
</dbReference>
<feature type="domain" description="RRM" evidence="1">
    <location>
        <begin position="208"/>
        <end position="241"/>
    </location>
</feature>
<dbReference type="EMBL" id="BQNB010012772">
    <property type="protein sequence ID" value="GJT07688.1"/>
    <property type="molecule type" value="Genomic_DNA"/>
</dbReference>
<sequence length="242" mass="27046">MTTAAAATPARDPTGATFWESFAASIDVVVMCDRIIRVFKVEALEMAIEGSPHELETKVARGLTLQLFETVAAVAFIPVGFRLGDQMELPHLIKYATDQLMRPLSASSLLSIMQMLLAETRHDEKMLLTGCQTLFDFINCQKDGTYMFNLEGFILKLCQLAQEVGEDKRVQPLRSAGLQTHSAMSSRMLSDADVSMLLDDLALRDKQQFVRAKVMTEPNTGRSKGYVFVDFADKMERNHAMR</sequence>
<reference evidence="2" key="1">
    <citation type="journal article" date="2022" name="Int. J. Mol. Sci.">
        <title>Draft Genome of Tanacetum Coccineum: Genomic Comparison of Closely Related Tanacetum-Family Plants.</title>
        <authorList>
            <person name="Yamashiro T."/>
            <person name="Shiraishi A."/>
            <person name="Nakayama K."/>
            <person name="Satake H."/>
        </authorList>
    </citation>
    <scope>NUCLEOTIDE SEQUENCE</scope>
</reference>
<dbReference type="PANTHER" id="PTHR46087:SF18">
    <property type="entry name" value="ARMADILLO-TYPE FOLD PROTEIN"/>
    <property type="match status" value="1"/>
</dbReference>
<name>A0ABQ5AZQ9_9ASTR</name>
<organism evidence="2 3">
    <name type="scientific">Tanacetum coccineum</name>
    <dbReference type="NCBI Taxonomy" id="301880"/>
    <lineage>
        <taxon>Eukaryota</taxon>
        <taxon>Viridiplantae</taxon>
        <taxon>Streptophyta</taxon>
        <taxon>Embryophyta</taxon>
        <taxon>Tracheophyta</taxon>
        <taxon>Spermatophyta</taxon>
        <taxon>Magnoliopsida</taxon>
        <taxon>eudicotyledons</taxon>
        <taxon>Gunneridae</taxon>
        <taxon>Pentapetalae</taxon>
        <taxon>asterids</taxon>
        <taxon>campanulids</taxon>
        <taxon>Asterales</taxon>
        <taxon>Asteraceae</taxon>
        <taxon>Asteroideae</taxon>
        <taxon>Anthemideae</taxon>
        <taxon>Anthemidinae</taxon>
        <taxon>Tanacetum</taxon>
    </lineage>
</organism>
<dbReference type="SUPFAM" id="SSF54928">
    <property type="entry name" value="RNA-binding domain, RBD"/>
    <property type="match status" value="1"/>
</dbReference>
<dbReference type="InterPro" id="IPR055296">
    <property type="entry name" value="SRL2-like"/>
</dbReference>
<dbReference type="Pfam" id="PF00076">
    <property type="entry name" value="RRM_1"/>
    <property type="match status" value="1"/>
</dbReference>
<protein>
    <submittedName>
        <fullName evidence="2">Armadillo-type fold protein</fullName>
    </submittedName>
</protein>
<comment type="caution">
    <text evidence="2">The sequence shown here is derived from an EMBL/GenBank/DDBJ whole genome shotgun (WGS) entry which is preliminary data.</text>
</comment>
<proteinExistence type="predicted"/>
<reference evidence="2" key="2">
    <citation type="submission" date="2022-01" db="EMBL/GenBank/DDBJ databases">
        <authorList>
            <person name="Yamashiro T."/>
            <person name="Shiraishi A."/>
            <person name="Satake H."/>
            <person name="Nakayama K."/>
        </authorList>
    </citation>
    <scope>NUCLEOTIDE SEQUENCE</scope>
</reference>
<gene>
    <name evidence="2" type="ORF">Tco_0842150</name>
</gene>
<evidence type="ECO:0000313" key="3">
    <source>
        <dbReference type="Proteomes" id="UP001151760"/>
    </source>
</evidence>
<evidence type="ECO:0000313" key="2">
    <source>
        <dbReference type="EMBL" id="GJT07688.1"/>
    </source>
</evidence>
<accession>A0ABQ5AZQ9</accession>
<dbReference type="PANTHER" id="PTHR46087">
    <property type="entry name" value="PUTATIVE, EXPRESSED-RELATED"/>
    <property type="match status" value="1"/>
</dbReference>
<dbReference type="InterPro" id="IPR035979">
    <property type="entry name" value="RBD_domain_sf"/>
</dbReference>